<dbReference type="Gene3D" id="3.40.50.2000">
    <property type="entry name" value="Glycogen Phosphorylase B"/>
    <property type="match status" value="1"/>
</dbReference>
<protein>
    <recommendedName>
        <fullName evidence="3">Glycosyltransferase</fullName>
    </recommendedName>
</protein>
<dbReference type="RefSeq" id="WP_087506710.1">
    <property type="nucleotide sequence ID" value="NZ_BMDX01000016.1"/>
</dbReference>
<evidence type="ECO:0000313" key="2">
    <source>
        <dbReference type="Proteomes" id="UP000619743"/>
    </source>
</evidence>
<organism evidence="1 2">
    <name type="scientific">Neiella marina</name>
    <dbReference type="NCBI Taxonomy" id="508461"/>
    <lineage>
        <taxon>Bacteria</taxon>
        <taxon>Pseudomonadati</taxon>
        <taxon>Pseudomonadota</taxon>
        <taxon>Gammaproteobacteria</taxon>
        <taxon>Alteromonadales</taxon>
        <taxon>Echinimonadaceae</taxon>
        <taxon>Neiella</taxon>
    </lineage>
</organism>
<comment type="caution">
    <text evidence="1">The sequence shown here is derived from an EMBL/GenBank/DDBJ whole genome shotgun (WGS) entry which is preliminary data.</text>
</comment>
<dbReference type="AlphaFoldDB" id="A0A8J2XQB6"/>
<reference evidence="2" key="1">
    <citation type="journal article" date="2019" name="Int. J. Syst. Evol. Microbiol.">
        <title>The Global Catalogue of Microorganisms (GCM) 10K type strain sequencing project: providing services to taxonomists for standard genome sequencing and annotation.</title>
        <authorList>
            <consortium name="The Broad Institute Genomics Platform"/>
            <consortium name="The Broad Institute Genome Sequencing Center for Infectious Disease"/>
            <person name="Wu L."/>
            <person name="Ma J."/>
        </authorList>
    </citation>
    <scope>NUCLEOTIDE SEQUENCE [LARGE SCALE GENOMIC DNA]</scope>
    <source>
        <strain evidence="2">CGMCC 1.10130</strain>
    </source>
</reference>
<name>A0A8J2XQB6_9GAMM</name>
<dbReference type="SUPFAM" id="SSF53756">
    <property type="entry name" value="UDP-Glycosyltransferase/glycogen phosphorylase"/>
    <property type="match status" value="1"/>
</dbReference>
<dbReference type="Proteomes" id="UP000619743">
    <property type="component" value="Unassembled WGS sequence"/>
</dbReference>
<dbReference type="OrthoDB" id="6823186at2"/>
<sequence length="325" mass="37270">MDKKIYILPDPKKITSNSYYKTLLNCIAKAGYDTANASDFFNGSKLKRKGAVFVFSWQEDGVAKPNVYAASRHFLYILWVLIRIWFYKGKLIWIRHNVKPHKLADSHFISRFYYQFLVLIMGITAKHTLCHSKKYASQHGMEYVPHPTYKKNDKCENIDIPYLIYGKIMRYKQIDRVLLHWPINKSILLAGRFENSELSKSIRSIISERALQVEVIDQFVPDEQLAELLSRTRCVICGNESSSMIASGVIVHALSSGCAVIARRSPFSEELAEMGFPVFMFDSESELAKLTREIELSNISDFDLELEKALGADQVAKTMARFIES</sequence>
<evidence type="ECO:0000313" key="1">
    <source>
        <dbReference type="EMBL" id="GGA84381.1"/>
    </source>
</evidence>
<keyword evidence="2" id="KW-1185">Reference proteome</keyword>
<gene>
    <name evidence="1" type="ORF">GCM10011369_28030</name>
</gene>
<evidence type="ECO:0008006" key="3">
    <source>
        <dbReference type="Google" id="ProtNLM"/>
    </source>
</evidence>
<dbReference type="EMBL" id="BMDX01000016">
    <property type="protein sequence ID" value="GGA84381.1"/>
    <property type="molecule type" value="Genomic_DNA"/>
</dbReference>
<accession>A0A8J2XQB6</accession>
<proteinExistence type="predicted"/>